<feature type="compositionally biased region" description="Polar residues" evidence="1">
    <location>
        <begin position="1"/>
        <end position="14"/>
    </location>
</feature>
<accession>A0ABT5B185</accession>
<organism evidence="2 3">
    <name type="scientific">Nannocystis radixulma</name>
    <dbReference type="NCBI Taxonomy" id="2995305"/>
    <lineage>
        <taxon>Bacteria</taxon>
        <taxon>Pseudomonadati</taxon>
        <taxon>Myxococcota</taxon>
        <taxon>Polyangia</taxon>
        <taxon>Nannocystales</taxon>
        <taxon>Nannocystaceae</taxon>
        <taxon>Nannocystis</taxon>
    </lineage>
</organism>
<feature type="region of interest" description="Disordered" evidence="1">
    <location>
        <begin position="1"/>
        <end position="22"/>
    </location>
</feature>
<name>A0ABT5B185_9BACT</name>
<dbReference type="RefSeq" id="WP_271996368.1">
    <property type="nucleotide sequence ID" value="NZ_JAQNDN010000003.1"/>
</dbReference>
<keyword evidence="3" id="KW-1185">Reference proteome</keyword>
<comment type="caution">
    <text evidence="2">The sequence shown here is derived from an EMBL/GenBank/DDBJ whole genome shotgun (WGS) entry which is preliminary data.</text>
</comment>
<protein>
    <submittedName>
        <fullName evidence="2">Uncharacterized protein</fullName>
    </submittedName>
</protein>
<gene>
    <name evidence="2" type="ORF">POL58_08950</name>
</gene>
<evidence type="ECO:0000313" key="2">
    <source>
        <dbReference type="EMBL" id="MDC0667864.1"/>
    </source>
</evidence>
<dbReference type="EMBL" id="JAQNDN010000003">
    <property type="protein sequence ID" value="MDC0667864.1"/>
    <property type="molecule type" value="Genomic_DNA"/>
</dbReference>
<sequence>MQTYATGATASNSHTRFEFQPRGLGKKGRLRLNAGGLTARF</sequence>
<evidence type="ECO:0000256" key="1">
    <source>
        <dbReference type="SAM" id="MobiDB-lite"/>
    </source>
</evidence>
<proteinExistence type="predicted"/>
<reference evidence="2 3" key="1">
    <citation type="submission" date="2022-11" db="EMBL/GenBank/DDBJ databases">
        <title>Minimal conservation of predation-associated metabolite biosynthetic gene clusters underscores biosynthetic potential of Myxococcota including descriptions for ten novel species: Archangium lansinium sp. nov., Myxococcus landrumus sp. nov., Nannocystis bai.</title>
        <authorList>
            <person name="Ahearne A."/>
            <person name="Stevens C."/>
            <person name="Dowd S."/>
        </authorList>
    </citation>
    <scope>NUCLEOTIDE SEQUENCE [LARGE SCALE GENOMIC DNA]</scope>
    <source>
        <strain evidence="2 3">NCELM</strain>
    </source>
</reference>
<evidence type="ECO:0000313" key="3">
    <source>
        <dbReference type="Proteomes" id="UP001217838"/>
    </source>
</evidence>
<dbReference type="Proteomes" id="UP001217838">
    <property type="component" value="Unassembled WGS sequence"/>
</dbReference>